<dbReference type="GO" id="GO:0005576">
    <property type="term" value="C:extracellular region"/>
    <property type="evidence" value="ECO:0007669"/>
    <property type="project" value="UniProtKB-SubCell"/>
</dbReference>
<evidence type="ECO:0000256" key="9">
    <source>
        <dbReference type="RuleBase" id="RU361173"/>
    </source>
</evidence>
<sequence>MLNKEFNFIGSEGTVTESGCRPSSNTCPNAGGQDAINGASWCTSGGYPTVSVTYDVAGTGYIDVKSNKSIVGVGSAGVIRGKGLRIANGVTNVIIQNVHITELNPQYIWGGDAITLAGSDMVWIDHCKFSLIGRQMIVTGYSAAGRVTISNNEFNGVTSWSATCNGDHYWTMLFLGSSDLITLVGNSIHDCSGRAPKVGGASTANVVLHAVNNYFAYIGGHAFDVATGGNVLIEGNAFVSVTTPITTASSSAGGQIFNVPSSSYTSTCSTYLSRSCVVNSVSSSGTFSSYTTTGFLANFSGKNIQAATAASVVIANVNANAGVGKIGN</sequence>
<dbReference type="GO" id="GO:0047490">
    <property type="term" value="F:pectin lyase activity"/>
    <property type="evidence" value="ECO:0007669"/>
    <property type="project" value="UniProtKB-EC"/>
</dbReference>
<name>A0A3N4KTT3_9PEZI</name>
<dbReference type="OrthoDB" id="1637350at2759"/>
<dbReference type="SUPFAM" id="SSF51126">
    <property type="entry name" value="Pectin lyase-like"/>
    <property type="match status" value="1"/>
</dbReference>
<evidence type="ECO:0000259" key="10">
    <source>
        <dbReference type="SMART" id="SM00656"/>
    </source>
</evidence>
<keyword evidence="3" id="KW-1015">Disulfide bond</keyword>
<proteinExistence type="inferred from homology"/>
<protein>
    <recommendedName>
        <fullName evidence="8">pectin lyase</fullName>
        <ecNumber evidence="8">4.2.2.10</ecNumber>
    </recommendedName>
</protein>
<keyword evidence="4" id="KW-0325">Glycoprotein</keyword>
<evidence type="ECO:0000256" key="8">
    <source>
        <dbReference type="ARBA" id="ARBA00039082"/>
    </source>
</evidence>
<accession>A0A3N4KTT3</accession>
<evidence type="ECO:0000313" key="12">
    <source>
        <dbReference type="Proteomes" id="UP000277580"/>
    </source>
</evidence>
<dbReference type="EMBL" id="ML119120">
    <property type="protein sequence ID" value="RPB13920.1"/>
    <property type="molecule type" value="Genomic_DNA"/>
</dbReference>
<organism evidence="11 12">
    <name type="scientific">Morchella conica CCBAS932</name>
    <dbReference type="NCBI Taxonomy" id="1392247"/>
    <lineage>
        <taxon>Eukaryota</taxon>
        <taxon>Fungi</taxon>
        <taxon>Dikarya</taxon>
        <taxon>Ascomycota</taxon>
        <taxon>Pezizomycotina</taxon>
        <taxon>Pezizomycetes</taxon>
        <taxon>Pezizales</taxon>
        <taxon>Morchellaceae</taxon>
        <taxon>Morchella</taxon>
    </lineage>
</organism>
<feature type="domain" description="Pectate lyase" evidence="10">
    <location>
        <begin position="35"/>
        <end position="244"/>
    </location>
</feature>
<dbReference type="SMART" id="SM00656">
    <property type="entry name" value="Amb_all"/>
    <property type="match status" value="1"/>
</dbReference>
<gene>
    <name evidence="11" type="ORF">P167DRAFT_485326</name>
</gene>
<dbReference type="InterPro" id="IPR002022">
    <property type="entry name" value="Pec_lyase"/>
</dbReference>
<dbReference type="InParanoid" id="A0A3N4KTT3"/>
<dbReference type="GO" id="GO:0000272">
    <property type="term" value="P:polysaccharide catabolic process"/>
    <property type="evidence" value="ECO:0007669"/>
    <property type="project" value="UniProtKB-KW"/>
</dbReference>
<keyword evidence="5 9" id="KW-0456">Lyase</keyword>
<comment type="catalytic activity">
    <reaction evidence="6">
        <text>Eliminative cleavage of (1-&gt;4)-alpha-D-galacturonan methyl ester to give oligosaccharides with 4-deoxy-6-O-methyl-alpha-D-galact-4-enuronosyl groups at their non-reducing ends.</text>
        <dbReference type="EC" id="4.2.2.10"/>
    </reaction>
</comment>
<dbReference type="EC" id="4.2.2.10" evidence="8"/>
<keyword evidence="2" id="KW-0732">Signal</keyword>
<dbReference type="Proteomes" id="UP000277580">
    <property type="component" value="Unassembled WGS sequence"/>
</dbReference>
<keyword evidence="9" id="KW-0624">Polysaccharide degradation</keyword>
<evidence type="ECO:0000256" key="3">
    <source>
        <dbReference type="ARBA" id="ARBA00023157"/>
    </source>
</evidence>
<dbReference type="GO" id="GO:0030570">
    <property type="term" value="F:pectate lyase activity"/>
    <property type="evidence" value="ECO:0007669"/>
    <property type="project" value="InterPro"/>
</dbReference>
<comment type="function">
    <text evidence="7">Pectinolytic enzymes consist of four classes of enzymes: pectin lyase, polygalacturonase, pectin methylesterase and rhamnogalacturonase. Among pectinolytic enzymes, pectin lyase is the most important in depolymerization of pectin, since it cleaves internal glycosidic bonds of highly methylated pectins.</text>
</comment>
<evidence type="ECO:0000256" key="4">
    <source>
        <dbReference type="ARBA" id="ARBA00023180"/>
    </source>
</evidence>
<evidence type="ECO:0000256" key="6">
    <source>
        <dbReference type="ARBA" id="ARBA00036818"/>
    </source>
</evidence>
<comment type="subcellular location">
    <subcellularLocation>
        <location evidence="9">Secreted</location>
    </subcellularLocation>
</comment>
<evidence type="ECO:0000256" key="1">
    <source>
        <dbReference type="ARBA" id="ARBA00010980"/>
    </source>
</evidence>
<reference evidence="11 12" key="1">
    <citation type="journal article" date="2018" name="Nat. Ecol. Evol.">
        <title>Pezizomycetes genomes reveal the molecular basis of ectomycorrhizal truffle lifestyle.</title>
        <authorList>
            <person name="Murat C."/>
            <person name="Payen T."/>
            <person name="Noel B."/>
            <person name="Kuo A."/>
            <person name="Morin E."/>
            <person name="Chen J."/>
            <person name="Kohler A."/>
            <person name="Krizsan K."/>
            <person name="Balestrini R."/>
            <person name="Da Silva C."/>
            <person name="Montanini B."/>
            <person name="Hainaut M."/>
            <person name="Levati E."/>
            <person name="Barry K.W."/>
            <person name="Belfiori B."/>
            <person name="Cichocki N."/>
            <person name="Clum A."/>
            <person name="Dockter R.B."/>
            <person name="Fauchery L."/>
            <person name="Guy J."/>
            <person name="Iotti M."/>
            <person name="Le Tacon F."/>
            <person name="Lindquist E.A."/>
            <person name="Lipzen A."/>
            <person name="Malagnac F."/>
            <person name="Mello A."/>
            <person name="Molinier V."/>
            <person name="Miyauchi S."/>
            <person name="Poulain J."/>
            <person name="Riccioni C."/>
            <person name="Rubini A."/>
            <person name="Sitrit Y."/>
            <person name="Splivallo R."/>
            <person name="Traeger S."/>
            <person name="Wang M."/>
            <person name="Zifcakova L."/>
            <person name="Wipf D."/>
            <person name="Zambonelli A."/>
            <person name="Paolocci F."/>
            <person name="Nowrousian M."/>
            <person name="Ottonello S."/>
            <person name="Baldrian P."/>
            <person name="Spatafora J.W."/>
            <person name="Henrissat B."/>
            <person name="Nagy L.G."/>
            <person name="Aury J.M."/>
            <person name="Wincker P."/>
            <person name="Grigoriev I.V."/>
            <person name="Bonfante P."/>
            <person name="Martin F.M."/>
        </authorList>
    </citation>
    <scope>NUCLEOTIDE SEQUENCE [LARGE SCALE GENOMIC DNA]</scope>
    <source>
        <strain evidence="11 12">CCBAS932</strain>
    </source>
</reference>
<dbReference type="Pfam" id="PF00544">
    <property type="entry name" value="Pectate_lyase_4"/>
    <property type="match status" value="1"/>
</dbReference>
<dbReference type="InterPro" id="IPR045032">
    <property type="entry name" value="PEL"/>
</dbReference>
<keyword evidence="9" id="KW-0119">Carbohydrate metabolism</keyword>
<evidence type="ECO:0000256" key="7">
    <source>
        <dbReference type="ARBA" id="ARBA00037631"/>
    </source>
</evidence>
<dbReference type="STRING" id="1392247.A0A3N4KTT3"/>
<evidence type="ECO:0000256" key="2">
    <source>
        <dbReference type="ARBA" id="ARBA00022729"/>
    </source>
</evidence>
<dbReference type="Gene3D" id="2.160.20.10">
    <property type="entry name" value="Single-stranded right-handed beta-helix, Pectin lyase-like"/>
    <property type="match status" value="1"/>
</dbReference>
<keyword evidence="12" id="KW-1185">Reference proteome</keyword>
<keyword evidence="9" id="KW-0964">Secreted</keyword>
<evidence type="ECO:0000256" key="5">
    <source>
        <dbReference type="ARBA" id="ARBA00023239"/>
    </source>
</evidence>
<evidence type="ECO:0000313" key="11">
    <source>
        <dbReference type="EMBL" id="RPB13920.1"/>
    </source>
</evidence>
<dbReference type="InterPro" id="IPR011050">
    <property type="entry name" value="Pectin_lyase_fold/virulence"/>
</dbReference>
<dbReference type="InterPro" id="IPR012334">
    <property type="entry name" value="Pectin_lyas_fold"/>
</dbReference>
<dbReference type="AlphaFoldDB" id="A0A3N4KTT3"/>
<dbReference type="PANTHER" id="PTHR31683:SF67">
    <property type="entry name" value="PECTIN LYASE F-RELATED"/>
    <property type="match status" value="1"/>
</dbReference>
<dbReference type="PANTHER" id="PTHR31683">
    <property type="entry name" value="PECTATE LYASE 18-RELATED"/>
    <property type="match status" value="1"/>
</dbReference>
<comment type="similarity">
    <text evidence="1 9">Belongs to the polysaccharide lyase 1 family.</text>
</comment>